<name>A0A317SJW2_9PEZI</name>
<reference evidence="2 3" key="1">
    <citation type="submission" date="2018-03" db="EMBL/GenBank/DDBJ databases">
        <title>Genomes of Pezizomycetes fungi and the evolution of truffles.</title>
        <authorList>
            <person name="Murat C."/>
            <person name="Payen T."/>
            <person name="Noel B."/>
            <person name="Kuo A."/>
            <person name="Martin F.M."/>
        </authorList>
    </citation>
    <scope>NUCLEOTIDE SEQUENCE [LARGE SCALE GENOMIC DNA]</scope>
    <source>
        <strain evidence="2">091103-1</strain>
    </source>
</reference>
<gene>
    <name evidence="2" type="ORF">C7212DRAFT_346585</name>
</gene>
<keyword evidence="3" id="KW-1185">Reference proteome</keyword>
<evidence type="ECO:0000313" key="3">
    <source>
        <dbReference type="Proteomes" id="UP000246991"/>
    </source>
</evidence>
<feature type="compositionally biased region" description="Polar residues" evidence="1">
    <location>
        <begin position="244"/>
        <end position="255"/>
    </location>
</feature>
<accession>A0A317SJW2</accession>
<evidence type="ECO:0000313" key="2">
    <source>
        <dbReference type="EMBL" id="PWW73870.1"/>
    </source>
</evidence>
<dbReference type="OrthoDB" id="160645at2759"/>
<sequence length="394" mass="41483">MGRCKYGVLPLELIAGSLEAEFQASTDLVLAIGIQLSGIFGYEAGRLQAKTSKAEMKRTYTATTKEDNAQAWPGSKHKTLANSTTVILEENEAKPDPITPIGQDRTINTKALGTILFNIKTPFQDQCHPIVDKRGEEDKALAKWNNQQQGIPSAIFGTQTDTGVVTTSGAPILQEVGMSVPTMGPIVTIGDSNKNITAILTTATTAAASNPAAPTTPHTGTAQAPVIPMGPVASPPVGPGTGFSPPSTFPDTPQSGIAPPSTLPGTITSQNPTDPANAGQIQLGQTMSGQAQDLPPPAYDLTAGQPITNTPPTDPATNPSIQQYPAVAVDTYSQPQYPPFSSPPAGAGTDLYARQVYRNYNSLQSLKDMHSNPKHRHTCPLLSSLLHRGDIQDF</sequence>
<feature type="region of interest" description="Disordered" evidence="1">
    <location>
        <begin position="235"/>
        <end position="320"/>
    </location>
</feature>
<dbReference type="Proteomes" id="UP000246991">
    <property type="component" value="Unassembled WGS sequence"/>
</dbReference>
<feature type="compositionally biased region" description="Polar residues" evidence="1">
    <location>
        <begin position="263"/>
        <end position="291"/>
    </location>
</feature>
<evidence type="ECO:0000256" key="1">
    <source>
        <dbReference type="SAM" id="MobiDB-lite"/>
    </source>
</evidence>
<dbReference type="EMBL" id="PYWC01000072">
    <property type="protein sequence ID" value="PWW73870.1"/>
    <property type="molecule type" value="Genomic_DNA"/>
</dbReference>
<dbReference type="AlphaFoldDB" id="A0A317SJW2"/>
<protein>
    <submittedName>
        <fullName evidence="2">Uncharacterized protein</fullName>
    </submittedName>
</protein>
<comment type="caution">
    <text evidence="2">The sequence shown here is derived from an EMBL/GenBank/DDBJ whole genome shotgun (WGS) entry which is preliminary data.</text>
</comment>
<dbReference type="STRING" id="42249.A0A317SJW2"/>
<feature type="compositionally biased region" description="Low complexity" evidence="1">
    <location>
        <begin position="306"/>
        <end position="319"/>
    </location>
</feature>
<proteinExistence type="predicted"/>
<organism evidence="2 3">
    <name type="scientific">Tuber magnatum</name>
    <name type="common">white Piedmont truffle</name>
    <dbReference type="NCBI Taxonomy" id="42249"/>
    <lineage>
        <taxon>Eukaryota</taxon>
        <taxon>Fungi</taxon>
        <taxon>Dikarya</taxon>
        <taxon>Ascomycota</taxon>
        <taxon>Pezizomycotina</taxon>
        <taxon>Pezizomycetes</taxon>
        <taxon>Pezizales</taxon>
        <taxon>Tuberaceae</taxon>
        <taxon>Tuber</taxon>
    </lineage>
</organism>